<sequence length="53" mass="5934">MELKLSLATLFSKFDIKTVENPWEMTYEFSLTIPVKGPMEVLVTPLTVTADSA</sequence>
<name>A0ABD3G3T5_9STRA</name>
<accession>A0ABD3G3T5</accession>
<reference evidence="1 2" key="1">
    <citation type="submission" date="2024-09" db="EMBL/GenBank/DDBJ databases">
        <title>Genome sequencing and assembly of Phytophthora oleae, isolate VK10A, causative agent of rot of olive drupes.</title>
        <authorList>
            <person name="Conti Taguali S."/>
            <person name="Riolo M."/>
            <person name="La Spada F."/>
            <person name="Cacciola S.O."/>
            <person name="Dionisio G."/>
        </authorList>
    </citation>
    <scope>NUCLEOTIDE SEQUENCE [LARGE SCALE GENOMIC DNA]</scope>
    <source>
        <strain evidence="1 2">VK10A</strain>
    </source>
</reference>
<evidence type="ECO:0000313" key="2">
    <source>
        <dbReference type="Proteomes" id="UP001632037"/>
    </source>
</evidence>
<proteinExistence type="predicted"/>
<dbReference type="InterPro" id="IPR036396">
    <property type="entry name" value="Cyt_P450_sf"/>
</dbReference>
<dbReference type="Proteomes" id="UP001632037">
    <property type="component" value="Unassembled WGS sequence"/>
</dbReference>
<organism evidence="1 2">
    <name type="scientific">Phytophthora oleae</name>
    <dbReference type="NCBI Taxonomy" id="2107226"/>
    <lineage>
        <taxon>Eukaryota</taxon>
        <taxon>Sar</taxon>
        <taxon>Stramenopiles</taxon>
        <taxon>Oomycota</taxon>
        <taxon>Peronosporomycetes</taxon>
        <taxon>Peronosporales</taxon>
        <taxon>Peronosporaceae</taxon>
        <taxon>Phytophthora</taxon>
    </lineage>
</organism>
<comment type="caution">
    <text evidence="1">The sequence shown here is derived from an EMBL/GenBank/DDBJ whole genome shotgun (WGS) entry which is preliminary data.</text>
</comment>
<protein>
    <submittedName>
        <fullName evidence="1">Uncharacterized protein</fullName>
    </submittedName>
</protein>
<gene>
    <name evidence="1" type="ORF">V7S43_001891</name>
</gene>
<dbReference type="EMBL" id="JBIMZQ010000003">
    <property type="protein sequence ID" value="KAL3672596.1"/>
    <property type="molecule type" value="Genomic_DNA"/>
</dbReference>
<keyword evidence="2" id="KW-1185">Reference proteome</keyword>
<dbReference type="SUPFAM" id="SSF48264">
    <property type="entry name" value="Cytochrome P450"/>
    <property type="match status" value="1"/>
</dbReference>
<evidence type="ECO:0000313" key="1">
    <source>
        <dbReference type="EMBL" id="KAL3672596.1"/>
    </source>
</evidence>
<dbReference type="AlphaFoldDB" id="A0ABD3G3T5"/>